<dbReference type="InterPro" id="IPR004942">
    <property type="entry name" value="Roadblock/LAMTOR2_dom"/>
</dbReference>
<dbReference type="EMBL" id="QQZY01000001">
    <property type="protein sequence ID" value="RDI76026.1"/>
    <property type="molecule type" value="Genomic_DNA"/>
</dbReference>
<proteinExistence type="predicted"/>
<dbReference type="Gene3D" id="3.30.450.30">
    <property type="entry name" value="Dynein light chain 2a, cytoplasmic"/>
    <property type="match status" value="1"/>
</dbReference>
<evidence type="ECO:0000313" key="2">
    <source>
        <dbReference type="EMBL" id="RDI76026.1"/>
    </source>
</evidence>
<comment type="caution">
    <text evidence="2">The sequence shown here is derived from an EMBL/GenBank/DDBJ whole genome shotgun (WGS) entry which is preliminary data.</text>
</comment>
<dbReference type="RefSeq" id="WP_114794891.1">
    <property type="nucleotide sequence ID" value="NZ_QQZY01000001.1"/>
</dbReference>
<dbReference type="SUPFAM" id="SSF103196">
    <property type="entry name" value="Roadblock/LC7 domain"/>
    <property type="match status" value="1"/>
</dbReference>
<reference evidence="3" key="2">
    <citation type="journal article" date="2019" name="MicrobiologyOpen">
        <title>High-quality draft genome sequence of Gaiella occulta isolated from a 150 meter deep mineral water borehole and comparison with the genome sequences of other deep-branching lineages of the phylum Actinobacteria.</title>
        <authorList>
            <person name="Severino R."/>
            <person name="Froufe H.J.C."/>
            <person name="Barroso C."/>
            <person name="Albuquerque L."/>
            <person name="Lobo-da-Cunha A."/>
            <person name="da Costa M.S."/>
            <person name="Egas C."/>
        </authorList>
    </citation>
    <scope>NUCLEOTIDE SEQUENCE [LARGE SCALE GENOMIC DNA]</scope>
    <source>
        <strain evidence="3">F2-233</strain>
    </source>
</reference>
<name>A0A7M2Z0S6_9ACTN</name>
<feature type="domain" description="Roadblock/LAMTOR2" evidence="1">
    <location>
        <begin position="6"/>
        <end position="81"/>
    </location>
</feature>
<keyword evidence="3" id="KW-1185">Reference proteome</keyword>
<accession>A0A7M2Z0S6</accession>
<evidence type="ECO:0000259" key="1">
    <source>
        <dbReference type="Pfam" id="PF03259"/>
    </source>
</evidence>
<protein>
    <submittedName>
        <fullName evidence="2">Roadblock/LC7 domain</fullName>
    </submittedName>
</protein>
<reference evidence="2 3" key="1">
    <citation type="submission" date="2018-07" db="EMBL/GenBank/DDBJ databases">
        <title>High-quality-draft genome sequence of Gaiella occulta.</title>
        <authorList>
            <person name="Severino R."/>
            <person name="Froufe H.J.C."/>
            <person name="Rainey F.A."/>
            <person name="Barroso C."/>
            <person name="Albuquerque L."/>
            <person name="Lobo-Da-Cunha A."/>
            <person name="Da Costa M.S."/>
            <person name="Egas C."/>
        </authorList>
    </citation>
    <scope>NUCLEOTIDE SEQUENCE [LARGE SCALE GENOMIC DNA]</scope>
    <source>
        <strain evidence="2 3">F2-233</strain>
    </source>
</reference>
<organism evidence="2 3">
    <name type="scientific">Gaiella occulta</name>
    <dbReference type="NCBI Taxonomy" id="1002870"/>
    <lineage>
        <taxon>Bacteria</taxon>
        <taxon>Bacillati</taxon>
        <taxon>Actinomycetota</taxon>
        <taxon>Thermoleophilia</taxon>
        <taxon>Gaiellales</taxon>
        <taxon>Gaiellaceae</taxon>
        <taxon>Gaiella</taxon>
    </lineage>
</organism>
<dbReference type="Proteomes" id="UP000254134">
    <property type="component" value="Unassembled WGS sequence"/>
</dbReference>
<sequence length="124" mass="12498">MEPNEALAELAELSSQIEEAAILGGTGFVLASTGTPERGEELARLAAELLAAAEDVRAGGPEVTRVEVALAQGSVFVVREGGRSAVATTVAEPTAGLALYDLRTALRRLDEGASPPPGSDAAGA</sequence>
<dbReference type="Pfam" id="PF03259">
    <property type="entry name" value="Robl_LC7"/>
    <property type="match status" value="1"/>
</dbReference>
<evidence type="ECO:0000313" key="3">
    <source>
        <dbReference type="Proteomes" id="UP000254134"/>
    </source>
</evidence>
<gene>
    <name evidence="2" type="ORF">Gocc_0445</name>
</gene>
<dbReference type="AlphaFoldDB" id="A0A7M2Z0S6"/>